<dbReference type="SUPFAM" id="SSF53448">
    <property type="entry name" value="Nucleotide-diphospho-sugar transferases"/>
    <property type="match status" value="1"/>
</dbReference>
<protein>
    <recommendedName>
        <fullName evidence="4">Glycosyltransferase 2-like domain-containing protein</fullName>
    </recommendedName>
</protein>
<dbReference type="Proteomes" id="UP000272908">
    <property type="component" value="Unassembled WGS sequence"/>
</dbReference>
<keyword evidence="6" id="KW-1185">Reference proteome</keyword>
<organism evidence="5 6">
    <name type="scientific">Roseinatronobacter ekhonensis</name>
    <dbReference type="NCBI Taxonomy" id="254356"/>
    <lineage>
        <taxon>Bacteria</taxon>
        <taxon>Pseudomonadati</taxon>
        <taxon>Pseudomonadota</taxon>
        <taxon>Alphaproteobacteria</taxon>
        <taxon>Rhodobacterales</taxon>
        <taxon>Paracoccaceae</taxon>
        <taxon>Roseinatronobacter</taxon>
    </lineage>
</organism>
<evidence type="ECO:0000313" key="5">
    <source>
        <dbReference type="EMBL" id="SUZ33114.1"/>
    </source>
</evidence>
<feature type="domain" description="Glycosyltransferase 2-like" evidence="4">
    <location>
        <begin position="31"/>
        <end position="112"/>
    </location>
</feature>
<dbReference type="Pfam" id="PF00535">
    <property type="entry name" value="Glycos_transf_2"/>
    <property type="match status" value="1"/>
</dbReference>
<dbReference type="RefSeq" id="WP_121096199.1">
    <property type="nucleotide sequence ID" value="NZ_UIHC01000038.1"/>
</dbReference>
<accession>A0A3B0MWM0</accession>
<sequence>MLSATKQTWHDELPACVDVCIPFFKDDPVALIDELTQQDGAENYRLSLCDDGSGVPDLSARVAQALARHPGPAVLHTLPRNCGRAHARNVMLQDVRSDWVLMLDADMSLDRPDFVTGYRDAAEAHAEPCCIVGGFRVDAADVTPETVLHAAQSMKSECKPARLRARDPGRHVYSSSVFVHRSIVTRHLFDPQFQAWGWEDVEWGWRIVKESPVYHIDNPARHRGLEPDNILIQKYAESVDNFRRIKRLYPENVARMPIARVSYALSYLPFQGVLGRMFKATSLSVWLPVVLRLYALKLYRASQYAWVYHE</sequence>
<evidence type="ECO:0000256" key="1">
    <source>
        <dbReference type="ARBA" id="ARBA00006739"/>
    </source>
</evidence>
<gene>
    <name evidence="5" type="ORF">ROE7235_02882</name>
</gene>
<keyword evidence="2" id="KW-0328">Glycosyltransferase</keyword>
<keyword evidence="3" id="KW-0808">Transferase</keyword>
<dbReference type="EMBL" id="UIHC01000038">
    <property type="protein sequence ID" value="SUZ33114.1"/>
    <property type="molecule type" value="Genomic_DNA"/>
</dbReference>
<evidence type="ECO:0000256" key="3">
    <source>
        <dbReference type="ARBA" id="ARBA00022679"/>
    </source>
</evidence>
<evidence type="ECO:0000259" key="4">
    <source>
        <dbReference type="Pfam" id="PF00535"/>
    </source>
</evidence>
<evidence type="ECO:0000256" key="2">
    <source>
        <dbReference type="ARBA" id="ARBA00022676"/>
    </source>
</evidence>
<comment type="similarity">
    <text evidence="1">Belongs to the glycosyltransferase 2 family.</text>
</comment>
<dbReference type="PANTHER" id="PTHR43179">
    <property type="entry name" value="RHAMNOSYLTRANSFERASE WBBL"/>
    <property type="match status" value="1"/>
</dbReference>
<name>A0A3B0MWM0_9RHOB</name>
<dbReference type="PANTHER" id="PTHR43179:SF12">
    <property type="entry name" value="GALACTOFURANOSYLTRANSFERASE GLFT2"/>
    <property type="match status" value="1"/>
</dbReference>
<reference evidence="6" key="1">
    <citation type="submission" date="2018-08" db="EMBL/GenBank/DDBJ databases">
        <authorList>
            <person name="Rodrigo-Torres L."/>
            <person name="Arahal R. D."/>
            <person name="Lucena T."/>
        </authorList>
    </citation>
    <scope>NUCLEOTIDE SEQUENCE [LARGE SCALE GENOMIC DNA]</scope>
    <source>
        <strain evidence="6">CECT 7235</strain>
    </source>
</reference>
<dbReference type="OrthoDB" id="9815923at2"/>
<dbReference type="CDD" id="cd00761">
    <property type="entry name" value="Glyco_tranf_GTA_type"/>
    <property type="match status" value="1"/>
</dbReference>
<dbReference type="InterPro" id="IPR001173">
    <property type="entry name" value="Glyco_trans_2-like"/>
</dbReference>
<proteinExistence type="inferred from homology"/>
<dbReference type="Gene3D" id="3.90.550.10">
    <property type="entry name" value="Spore Coat Polysaccharide Biosynthesis Protein SpsA, Chain A"/>
    <property type="match status" value="1"/>
</dbReference>
<evidence type="ECO:0000313" key="6">
    <source>
        <dbReference type="Proteomes" id="UP000272908"/>
    </source>
</evidence>
<dbReference type="AlphaFoldDB" id="A0A3B0MWM0"/>
<dbReference type="GO" id="GO:0016757">
    <property type="term" value="F:glycosyltransferase activity"/>
    <property type="evidence" value="ECO:0007669"/>
    <property type="project" value="UniProtKB-KW"/>
</dbReference>
<dbReference type="InterPro" id="IPR029044">
    <property type="entry name" value="Nucleotide-diphossugar_trans"/>
</dbReference>